<proteinExistence type="predicted"/>
<dbReference type="InterPro" id="IPR018490">
    <property type="entry name" value="cNMP-bd_dom_sf"/>
</dbReference>
<dbReference type="EMBL" id="KD043185">
    <property type="protein sequence ID" value="EMS65537.1"/>
    <property type="molecule type" value="Genomic_DNA"/>
</dbReference>
<dbReference type="PROSITE" id="PS50042">
    <property type="entry name" value="CNMP_BINDING_3"/>
    <property type="match status" value="1"/>
</dbReference>
<dbReference type="SUPFAM" id="SSF51206">
    <property type="entry name" value="cAMP-binding domain-like"/>
    <property type="match status" value="1"/>
</dbReference>
<name>M7ZZV4_TRIUA</name>
<dbReference type="InterPro" id="IPR014710">
    <property type="entry name" value="RmlC-like_jellyroll"/>
</dbReference>
<dbReference type="Gene3D" id="2.60.120.10">
    <property type="entry name" value="Jelly Rolls"/>
    <property type="match status" value="1"/>
</dbReference>
<sequence>MDREEVTKFLGQVPLLQCLPGSSIRRIAEAVQVKHYEPGDYIAREGEPVDGLCIILDG</sequence>
<dbReference type="CDD" id="cd00038">
    <property type="entry name" value="CAP_ED"/>
    <property type="match status" value="1"/>
</dbReference>
<protein>
    <submittedName>
        <fullName evidence="1">Uncharacterized protein</fullName>
    </submittedName>
</protein>
<dbReference type="AlphaFoldDB" id="M7ZZV4"/>
<evidence type="ECO:0000313" key="1">
    <source>
        <dbReference type="EMBL" id="EMS65537.1"/>
    </source>
</evidence>
<reference evidence="1" key="1">
    <citation type="journal article" date="2013" name="Nature">
        <title>Draft genome of the wheat A-genome progenitor Triticum urartu.</title>
        <authorList>
            <person name="Ling H.Q."/>
            <person name="Zhao S."/>
            <person name="Liu D."/>
            <person name="Wang J."/>
            <person name="Sun H."/>
            <person name="Zhang C."/>
            <person name="Fan H."/>
            <person name="Li D."/>
            <person name="Dong L."/>
            <person name="Tao Y."/>
            <person name="Gao C."/>
            <person name="Wu H."/>
            <person name="Li Y."/>
            <person name="Cui Y."/>
            <person name="Guo X."/>
            <person name="Zheng S."/>
            <person name="Wang B."/>
            <person name="Yu K."/>
            <person name="Liang Q."/>
            <person name="Yang W."/>
            <person name="Lou X."/>
            <person name="Chen J."/>
            <person name="Feng M."/>
            <person name="Jian J."/>
            <person name="Zhang X."/>
            <person name="Luo G."/>
            <person name="Jiang Y."/>
            <person name="Liu J."/>
            <person name="Wang Z."/>
            <person name="Sha Y."/>
            <person name="Zhang B."/>
            <person name="Wu H."/>
            <person name="Tang D."/>
            <person name="Shen Q."/>
            <person name="Xue P."/>
            <person name="Zou S."/>
            <person name="Wang X."/>
            <person name="Liu X."/>
            <person name="Wang F."/>
            <person name="Yang Y."/>
            <person name="An X."/>
            <person name="Dong Z."/>
            <person name="Zhang K."/>
            <person name="Zhang X."/>
            <person name="Luo M.C."/>
            <person name="Dvorak J."/>
            <person name="Tong Y."/>
            <person name="Wang J."/>
            <person name="Yang H."/>
            <person name="Li Z."/>
            <person name="Wang D."/>
            <person name="Zhang A."/>
            <person name="Wang J."/>
        </authorList>
    </citation>
    <scope>NUCLEOTIDE SEQUENCE</scope>
</reference>
<gene>
    <name evidence="1" type="ORF">TRIUR3_29333</name>
</gene>
<dbReference type="OMA" id="FIWEGEV"/>
<accession>M7ZZV4</accession>
<organism evidence="1">
    <name type="scientific">Triticum urartu</name>
    <name type="common">Red wild einkorn</name>
    <name type="synonym">Crithodium urartu</name>
    <dbReference type="NCBI Taxonomy" id="4572"/>
    <lineage>
        <taxon>Eukaryota</taxon>
        <taxon>Viridiplantae</taxon>
        <taxon>Streptophyta</taxon>
        <taxon>Embryophyta</taxon>
        <taxon>Tracheophyta</taxon>
        <taxon>Spermatophyta</taxon>
        <taxon>Magnoliopsida</taxon>
        <taxon>Liliopsida</taxon>
        <taxon>Poales</taxon>
        <taxon>Poaceae</taxon>
        <taxon>BOP clade</taxon>
        <taxon>Pooideae</taxon>
        <taxon>Triticodae</taxon>
        <taxon>Triticeae</taxon>
        <taxon>Triticinae</taxon>
        <taxon>Triticum</taxon>
    </lineage>
</organism>
<dbReference type="InterPro" id="IPR000595">
    <property type="entry name" value="cNMP-bd_dom"/>
</dbReference>
<dbReference type="STRING" id="4572.M7ZZV4"/>